<dbReference type="Pfam" id="PF23420">
    <property type="entry name" value="DUF7108_C"/>
    <property type="match status" value="1"/>
</dbReference>
<keyword evidence="5" id="KW-1185">Reference proteome</keyword>
<name>A0A4U5JC75_9EURY</name>
<evidence type="ECO:0000313" key="5">
    <source>
        <dbReference type="Proteomes" id="UP000308037"/>
    </source>
</evidence>
<protein>
    <submittedName>
        <fullName evidence="4">RnhA operon protein</fullName>
    </submittedName>
</protein>
<dbReference type="Pfam" id="PF23418">
    <property type="entry name" value="DUF7108"/>
    <property type="match status" value="1"/>
</dbReference>
<comment type="caution">
    <text evidence="4">The sequence shown here is derived from an EMBL/GenBank/DDBJ whole genome shotgun (WGS) entry which is preliminary data.</text>
</comment>
<feature type="domain" description="DUF7108" evidence="2">
    <location>
        <begin position="1"/>
        <end position="80"/>
    </location>
</feature>
<dbReference type="Proteomes" id="UP000308037">
    <property type="component" value="Unassembled WGS sequence"/>
</dbReference>
<evidence type="ECO:0000259" key="3">
    <source>
        <dbReference type="Pfam" id="PF23420"/>
    </source>
</evidence>
<reference evidence="4 5" key="1">
    <citation type="submission" date="2019-04" db="EMBL/GenBank/DDBJ databases">
        <title>Natronomonas sp. F20-122 a newhaloarchaeon isolated from a saline saltern of Isla Bacuta, Huelva, Spain.</title>
        <authorList>
            <person name="Duran-Viseras A."/>
            <person name="Sanchez-Porro C."/>
            <person name="Ventosa A."/>
        </authorList>
    </citation>
    <scope>NUCLEOTIDE SEQUENCE [LARGE SCALE GENOMIC DNA]</scope>
    <source>
        <strain evidence="4 5">F20-122</strain>
    </source>
</reference>
<evidence type="ECO:0000259" key="2">
    <source>
        <dbReference type="Pfam" id="PF23418"/>
    </source>
</evidence>
<evidence type="ECO:0000313" key="4">
    <source>
        <dbReference type="EMBL" id="TKR26494.1"/>
    </source>
</evidence>
<feature type="region of interest" description="Disordered" evidence="1">
    <location>
        <begin position="1"/>
        <end position="20"/>
    </location>
</feature>
<dbReference type="InterPro" id="IPR056494">
    <property type="entry name" value="DUF7108_C"/>
</dbReference>
<sequence length="175" mass="20006">MDRAETLTRRAREAVDGNERTAYRDEREELLDAHGYTARVRESDTGETLVLYPIEWVEDGTVRLDRITDTTRAVERSISGPGADADWDAIDAHNRAIASRVEDRHGEVHGATATAFADFMSNHYAKPIEAATTGEREEFRTEYFPRNAWPSDEQRRRVEESLRRIVEIAAAKEDR</sequence>
<organism evidence="4 5">
    <name type="scientific">Natronomonas salsuginis</name>
    <dbReference type="NCBI Taxonomy" id="2217661"/>
    <lineage>
        <taxon>Archaea</taxon>
        <taxon>Methanobacteriati</taxon>
        <taxon>Methanobacteriota</taxon>
        <taxon>Stenosarchaea group</taxon>
        <taxon>Halobacteria</taxon>
        <taxon>Halobacteriales</taxon>
        <taxon>Natronomonadaceae</taxon>
        <taxon>Natronomonas</taxon>
    </lineage>
</organism>
<gene>
    <name evidence="4" type="ORF">DM868_07700</name>
</gene>
<feature type="domain" description="DUF7108" evidence="3">
    <location>
        <begin position="86"/>
        <end position="172"/>
    </location>
</feature>
<dbReference type="OrthoDB" id="203809at2157"/>
<accession>A0A4U5JC75</accession>
<dbReference type="InterPro" id="IPR055532">
    <property type="entry name" value="DUF7108_N"/>
</dbReference>
<proteinExistence type="predicted"/>
<dbReference type="AlphaFoldDB" id="A0A4U5JC75"/>
<dbReference type="EMBL" id="QKNX01000002">
    <property type="protein sequence ID" value="TKR26494.1"/>
    <property type="molecule type" value="Genomic_DNA"/>
</dbReference>
<evidence type="ECO:0000256" key="1">
    <source>
        <dbReference type="SAM" id="MobiDB-lite"/>
    </source>
</evidence>